<evidence type="ECO:0000313" key="3">
    <source>
        <dbReference type="EMBL" id="KZX14419.1"/>
    </source>
</evidence>
<gene>
    <name evidence="3" type="ORF">MBCUR_04670</name>
</gene>
<keyword evidence="1" id="KW-0472">Membrane</keyword>
<name>A0A166CED7_9EURY</name>
<evidence type="ECO:0000313" key="4">
    <source>
        <dbReference type="Proteomes" id="UP000077245"/>
    </source>
</evidence>
<sequence length="266" mass="32088">MLLNTVGYKNINERNYKLKNEIKDLINYLYFLIQKTFMELDTKYQRAKIIVEQLKSFYVQIFFSLGLFLIIVIRFNFYKPSTNFAMSTAISGALTNETMLILSNMNSQSLDAISTMSPQDLSFFNNPWFLILYVACIFSLFVIFKFIKFYRTKNKFIRSEKFNENLKKHMKMDEIPTVDEVHEKLNQDKSKEKKKFYYGILRIAVVIAILFLMKYYFSQSMLLDVVIFFAIFNMIYRYLFIFHLDKKLFKKKWEDRKIDEYMKQMA</sequence>
<dbReference type="PATRIC" id="fig|49547.3.peg.490"/>
<dbReference type="AlphaFoldDB" id="A0A166CED7"/>
<dbReference type="Proteomes" id="UP000077245">
    <property type="component" value="Unassembled WGS sequence"/>
</dbReference>
<feature type="transmembrane region" description="Helical" evidence="1">
    <location>
        <begin position="196"/>
        <end position="216"/>
    </location>
</feature>
<keyword evidence="4" id="KW-1185">Reference proteome</keyword>
<reference evidence="3 4" key="1">
    <citation type="submission" date="2016-04" db="EMBL/GenBank/DDBJ databases">
        <title>Genome sequence of Methanobrevibacter curvatus DSM 11111.</title>
        <authorList>
            <person name="Poehlein A."/>
            <person name="Seedorf H."/>
            <person name="Daniel R."/>
        </authorList>
    </citation>
    <scope>NUCLEOTIDE SEQUENCE [LARGE SCALE GENOMIC DNA]</scope>
    <source>
        <strain evidence="3 4">DSM 11111</strain>
    </source>
</reference>
<dbReference type="InterPro" id="IPR025698">
    <property type="entry name" value="2TM_dom"/>
</dbReference>
<feature type="domain" description="2TM" evidence="2">
    <location>
        <begin position="187"/>
        <end position="263"/>
    </location>
</feature>
<evidence type="ECO:0000259" key="2">
    <source>
        <dbReference type="Pfam" id="PF13239"/>
    </source>
</evidence>
<keyword evidence="1" id="KW-0812">Transmembrane</keyword>
<feature type="transmembrane region" description="Helical" evidence="1">
    <location>
        <begin position="222"/>
        <end position="242"/>
    </location>
</feature>
<accession>A0A166CED7</accession>
<dbReference type="Pfam" id="PF13239">
    <property type="entry name" value="2TM"/>
    <property type="match status" value="1"/>
</dbReference>
<keyword evidence="1" id="KW-1133">Transmembrane helix</keyword>
<organism evidence="3 4">
    <name type="scientific">Methanobrevibacter curvatus</name>
    <dbReference type="NCBI Taxonomy" id="49547"/>
    <lineage>
        <taxon>Archaea</taxon>
        <taxon>Methanobacteriati</taxon>
        <taxon>Methanobacteriota</taxon>
        <taxon>Methanomada group</taxon>
        <taxon>Methanobacteria</taxon>
        <taxon>Methanobacteriales</taxon>
        <taxon>Methanobacteriaceae</taxon>
        <taxon>Methanobrevibacter</taxon>
    </lineage>
</organism>
<proteinExistence type="predicted"/>
<protein>
    <recommendedName>
        <fullName evidence="2">2TM domain-containing protein</fullName>
    </recommendedName>
</protein>
<dbReference type="EMBL" id="LWMV01000094">
    <property type="protein sequence ID" value="KZX14419.1"/>
    <property type="molecule type" value="Genomic_DNA"/>
</dbReference>
<comment type="caution">
    <text evidence="3">The sequence shown here is derived from an EMBL/GenBank/DDBJ whole genome shotgun (WGS) entry which is preliminary data.</text>
</comment>
<feature type="transmembrane region" description="Helical" evidence="1">
    <location>
        <begin position="57"/>
        <end position="77"/>
    </location>
</feature>
<evidence type="ECO:0000256" key="1">
    <source>
        <dbReference type="SAM" id="Phobius"/>
    </source>
</evidence>
<feature type="transmembrane region" description="Helical" evidence="1">
    <location>
        <begin position="128"/>
        <end position="147"/>
    </location>
</feature>